<name>A0ABX1F445_9PROT</name>
<dbReference type="SUPFAM" id="SSF89796">
    <property type="entry name" value="CoA-transferase family III (CaiB/BaiF)"/>
    <property type="match status" value="1"/>
</dbReference>
<dbReference type="InterPro" id="IPR050509">
    <property type="entry name" value="CoA-transferase_III"/>
</dbReference>
<dbReference type="InterPro" id="IPR023606">
    <property type="entry name" value="CoA-Trfase_III_dom_1_sf"/>
</dbReference>
<dbReference type="Pfam" id="PF02515">
    <property type="entry name" value="CoA_transf_3"/>
    <property type="match status" value="1"/>
</dbReference>
<proteinExistence type="predicted"/>
<keyword evidence="2" id="KW-1185">Reference proteome</keyword>
<reference evidence="1 2" key="1">
    <citation type="submission" date="2020-03" db="EMBL/GenBank/DDBJ databases">
        <title>Roseomonas selenitidurans sp. nov. isolated from soil.</title>
        <authorList>
            <person name="Liu H."/>
        </authorList>
    </citation>
    <scope>NUCLEOTIDE SEQUENCE [LARGE SCALE GENOMIC DNA]</scope>
    <source>
        <strain evidence="1 2">JCM 15073</strain>
    </source>
</reference>
<organism evidence="1 2">
    <name type="scientific">Falsiroseomonas frigidaquae</name>
    <dbReference type="NCBI Taxonomy" id="487318"/>
    <lineage>
        <taxon>Bacteria</taxon>
        <taxon>Pseudomonadati</taxon>
        <taxon>Pseudomonadota</taxon>
        <taxon>Alphaproteobacteria</taxon>
        <taxon>Acetobacterales</taxon>
        <taxon>Roseomonadaceae</taxon>
        <taxon>Falsiroseomonas</taxon>
    </lineage>
</organism>
<evidence type="ECO:0000313" key="2">
    <source>
        <dbReference type="Proteomes" id="UP000765160"/>
    </source>
</evidence>
<dbReference type="Gene3D" id="3.40.50.10540">
    <property type="entry name" value="Crotonobetainyl-coa:carnitine coa-transferase, domain 1"/>
    <property type="match status" value="1"/>
</dbReference>
<dbReference type="Proteomes" id="UP000765160">
    <property type="component" value="Unassembled WGS sequence"/>
</dbReference>
<dbReference type="RefSeq" id="WP_168052003.1">
    <property type="nucleotide sequence ID" value="NZ_JAATJR010000006.1"/>
</dbReference>
<evidence type="ECO:0008006" key="3">
    <source>
        <dbReference type="Google" id="ProtNLM"/>
    </source>
</evidence>
<dbReference type="PANTHER" id="PTHR48228">
    <property type="entry name" value="SUCCINYL-COA--D-CITRAMALATE COA-TRANSFERASE"/>
    <property type="match status" value="1"/>
</dbReference>
<dbReference type="PANTHER" id="PTHR48228:SF5">
    <property type="entry name" value="ALPHA-METHYLACYL-COA RACEMASE"/>
    <property type="match status" value="1"/>
</dbReference>
<evidence type="ECO:0000313" key="1">
    <source>
        <dbReference type="EMBL" id="NKE47044.1"/>
    </source>
</evidence>
<sequence>MHDAMHDPLPLAGIRVVDLGWLTAGAASSTLLLDLGAEVVKVEGPNALDPFRDWVGAEAATDWWNRSPFYNFTNRGKRSVCLDLKDPRGAAVLLRILEGADVLVENFRRGILAGFELAPALLRQRFPRLVIVSISSQGEDGPDRDLVSFGSTLEGTSGLAALTGDAAGEPVITGRNINYPDQVVCLFAAGAVVAALMQRDATGEGAHLDLSQRELTSFLLGEELVAAAAGAASTRRGNHDPRDPAQQVVARQDGLRAEWSGGSVPVRDASALAHAADFTAGTAILRDPQGVPAKGLPFRFASNPPRITAGTSGLGADNHAVLAEAGLQEAEIAALEQAGVVATKPRRGPAA</sequence>
<accession>A0ABX1F445</accession>
<dbReference type="EMBL" id="JAAVTX010000006">
    <property type="protein sequence ID" value="NKE47044.1"/>
    <property type="molecule type" value="Genomic_DNA"/>
</dbReference>
<gene>
    <name evidence="1" type="ORF">HB662_19855</name>
</gene>
<dbReference type="InterPro" id="IPR003673">
    <property type="entry name" value="CoA-Trfase_fam_III"/>
</dbReference>
<protein>
    <recommendedName>
        <fullName evidence="3">CoA transferase</fullName>
    </recommendedName>
</protein>
<comment type="caution">
    <text evidence="1">The sequence shown here is derived from an EMBL/GenBank/DDBJ whole genome shotgun (WGS) entry which is preliminary data.</text>
</comment>